<feature type="region of interest" description="Disordered" evidence="1">
    <location>
        <begin position="1"/>
        <end position="20"/>
    </location>
</feature>
<organism evidence="2">
    <name type="scientific">Arundo donax</name>
    <name type="common">Giant reed</name>
    <name type="synonym">Donax arundinaceus</name>
    <dbReference type="NCBI Taxonomy" id="35708"/>
    <lineage>
        <taxon>Eukaryota</taxon>
        <taxon>Viridiplantae</taxon>
        <taxon>Streptophyta</taxon>
        <taxon>Embryophyta</taxon>
        <taxon>Tracheophyta</taxon>
        <taxon>Spermatophyta</taxon>
        <taxon>Magnoliopsida</taxon>
        <taxon>Liliopsida</taxon>
        <taxon>Poales</taxon>
        <taxon>Poaceae</taxon>
        <taxon>PACMAD clade</taxon>
        <taxon>Arundinoideae</taxon>
        <taxon>Arundineae</taxon>
        <taxon>Arundo</taxon>
    </lineage>
</organism>
<evidence type="ECO:0000256" key="1">
    <source>
        <dbReference type="SAM" id="MobiDB-lite"/>
    </source>
</evidence>
<proteinExistence type="predicted"/>
<evidence type="ECO:0000313" key="2">
    <source>
        <dbReference type="EMBL" id="JAD80533.1"/>
    </source>
</evidence>
<dbReference type="EMBL" id="GBRH01217362">
    <property type="protein sequence ID" value="JAD80533.1"/>
    <property type="molecule type" value="Transcribed_RNA"/>
</dbReference>
<accession>A0A0A9D1F8</accession>
<reference evidence="2" key="1">
    <citation type="submission" date="2014-09" db="EMBL/GenBank/DDBJ databases">
        <authorList>
            <person name="Magalhaes I.L.F."/>
            <person name="Oliveira U."/>
            <person name="Santos F.R."/>
            <person name="Vidigal T.H.D.A."/>
            <person name="Brescovit A.D."/>
            <person name="Santos A.J."/>
        </authorList>
    </citation>
    <scope>NUCLEOTIDE SEQUENCE</scope>
    <source>
        <tissue evidence="2">Shoot tissue taken approximately 20 cm above the soil surface</tissue>
    </source>
</reference>
<dbReference type="AlphaFoldDB" id="A0A0A9D1F8"/>
<protein>
    <submittedName>
        <fullName evidence="2">Uncharacterized protein</fullName>
    </submittedName>
</protein>
<feature type="compositionally biased region" description="Low complexity" evidence="1">
    <location>
        <begin position="1"/>
        <end position="16"/>
    </location>
</feature>
<name>A0A0A9D1F8_ARUDO</name>
<sequence length="52" mass="5831">MNRFSTTFSCLSPSSSVGTRTPFEAKAKEKKRGKLIRACVDCASLGFCYHRR</sequence>
<reference evidence="2" key="2">
    <citation type="journal article" date="2015" name="Data Brief">
        <title>Shoot transcriptome of the giant reed, Arundo donax.</title>
        <authorList>
            <person name="Barrero R.A."/>
            <person name="Guerrero F.D."/>
            <person name="Moolhuijzen P."/>
            <person name="Goolsby J.A."/>
            <person name="Tidwell J."/>
            <person name="Bellgard S.E."/>
            <person name="Bellgard M.I."/>
        </authorList>
    </citation>
    <scope>NUCLEOTIDE SEQUENCE</scope>
    <source>
        <tissue evidence="2">Shoot tissue taken approximately 20 cm above the soil surface</tissue>
    </source>
</reference>